<evidence type="ECO:0000313" key="2">
    <source>
        <dbReference type="EMBL" id="CAA9431634.1"/>
    </source>
</evidence>
<evidence type="ECO:0000256" key="1">
    <source>
        <dbReference type="SAM" id="MobiDB-lite"/>
    </source>
</evidence>
<dbReference type="AlphaFoldDB" id="A0A6J4Q4C4"/>
<protein>
    <submittedName>
        <fullName evidence="2">Uncharacterized protein</fullName>
    </submittedName>
</protein>
<accession>A0A6J4Q4C4</accession>
<proteinExistence type="predicted"/>
<dbReference type="EMBL" id="CADCUT010000200">
    <property type="protein sequence ID" value="CAA9431634.1"/>
    <property type="molecule type" value="Genomic_DNA"/>
</dbReference>
<gene>
    <name evidence="2" type="ORF">AVDCRST_MAG03-3288</name>
</gene>
<name>A0A6J4Q4C4_9ACTN</name>
<reference evidence="2" key="1">
    <citation type="submission" date="2020-02" db="EMBL/GenBank/DDBJ databases">
        <authorList>
            <person name="Meier V. D."/>
        </authorList>
    </citation>
    <scope>NUCLEOTIDE SEQUENCE</scope>
    <source>
        <strain evidence="2">AVDCRST_MAG03</strain>
    </source>
</reference>
<organism evidence="2">
    <name type="scientific">uncultured Rubrobacteraceae bacterium</name>
    <dbReference type="NCBI Taxonomy" id="349277"/>
    <lineage>
        <taxon>Bacteria</taxon>
        <taxon>Bacillati</taxon>
        <taxon>Actinomycetota</taxon>
        <taxon>Rubrobacteria</taxon>
        <taxon>Rubrobacterales</taxon>
        <taxon>Rubrobacteraceae</taxon>
        <taxon>environmental samples</taxon>
    </lineage>
</organism>
<feature type="region of interest" description="Disordered" evidence="1">
    <location>
        <begin position="1"/>
        <end position="51"/>
    </location>
</feature>
<sequence length="51" mass="5619">MEPREPRILDLVGGGRKSERGRRFPPAPAGWTASVEEPMESQGRWAREGGA</sequence>